<keyword evidence="4" id="KW-0564">Palmitate</keyword>
<feature type="signal peptide" evidence="6">
    <location>
        <begin position="1"/>
        <end position="23"/>
    </location>
</feature>
<keyword evidence="8" id="KW-1185">Reference proteome</keyword>
<keyword evidence="2 6" id="KW-0732">Signal</keyword>
<keyword evidence="6" id="KW-0998">Cell outer membrane</keyword>
<name>A0A1M7YRG6_9VIBR</name>
<evidence type="ECO:0000313" key="8">
    <source>
        <dbReference type="Proteomes" id="UP000184600"/>
    </source>
</evidence>
<protein>
    <submittedName>
        <fullName evidence="7">Lipoprotein YlpA</fullName>
    </submittedName>
</protein>
<dbReference type="STRING" id="1117707.VQ7734_00923"/>
<comment type="subcellular location">
    <subcellularLocation>
        <location evidence="1">Cell outer membrane</location>
        <topology evidence="1">Lipid-anchor</topology>
    </subcellularLocation>
</comment>
<evidence type="ECO:0000256" key="5">
    <source>
        <dbReference type="ARBA" id="ARBA00023288"/>
    </source>
</evidence>
<organism evidence="7 8">
    <name type="scientific">Vibrio quintilis</name>
    <dbReference type="NCBI Taxonomy" id="1117707"/>
    <lineage>
        <taxon>Bacteria</taxon>
        <taxon>Pseudomonadati</taxon>
        <taxon>Pseudomonadota</taxon>
        <taxon>Gammaproteobacteria</taxon>
        <taxon>Vibrionales</taxon>
        <taxon>Vibrionaceae</taxon>
        <taxon>Vibrio</taxon>
    </lineage>
</organism>
<dbReference type="Pfam" id="PF05818">
    <property type="entry name" value="TraT"/>
    <property type="match status" value="1"/>
</dbReference>
<dbReference type="Proteomes" id="UP000184600">
    <property type="component" value="Unassembled WGS sequence"/>
</dbReference>
<sequence>MNFTKIKMMLVVVVSTILLGCSAAQTMIKKRDLTVESKTSYAVVLEPVAPSERIIYAKIRDLSGNSMRKEMQQQIEQLFRQEGFQVTKNPKKANLMVTASIVSADKMTEDDANRYLSSGYKGGVEGGVAAAGIAALSGSNGRQTATAGLLGAAAGFLADTLVDDVYYTFVMDVELRERPLEGDQFVNEAKSGSLRATGDRHTAMGVAKRSSVKRGNKYNWIVYETRIVTTANKMNLEIKEAIPEVEKKTAETLVEMMM</sequence>
<evidence type="ECO:0000256" key="2">
    <source>
        <dbReference type="ARBA" id="ARBA00022729"/>
    </source>
</evidence>
<dbReference type="InterPro" id="IPR008874">
    <property type="entry name" value="TraT_complement-R"/>
</dbReference>
<gene>
    <name evidence="7" type="primary">ylpA</name>
    <name evidence="7" type="ORF">VQ7734_00923</name>
</gene>
<evidence type="ECO:0000313" key="7">
    <source>
        <dbReference type="EMBL" id="SHO55204.1"/>
    </source>
</evidence>
<dbReference type="PROSITE" id="PS51257">
    <property type="entry name" value="PROKAR_LIPOPROTEIN"/>
    <property type="match status" value="1"/>
</dbReference>
<reference evidence="8" key="1">
    <citation type="submission" date="2016-12" db="EMBL/GenBank/DDBJ databases">
        <authorList>
            <person name="Rodrigo-Torres L."/>
            <person name="Arahal R.D."/>
            <person name="Lucena T."/>
        </authorList>
    </citation>
    <scope>NUCLEOTIDE SEQUENCE [LARGE SCALE GENOMIC DNA]</scope>
</reference>
<dbReference type="OrthoDB" id="9791439at2"/>
<dbReference type="GO" id="GO:0009279">
    <property type="term" value="C:cell outer membrane"/>
    <property type="evidence" value="ECO:0007669"/>
    <property type="project" value="UniProtKB-SubCell"/>
</dbReference>
<accession>A0A1M7YRG6</accession>
<dbReference type="RefSeq" id="WP_073580103.1">
    <property type="nucleotide sequence ID" value="NZ_AP024897.1"/>
</dbReference>
<dbReference type="AlphaFoldDB" id="A0A1M7YRG6"/>
<dbReference type="EMBL" id="FRFG01000012">
    <property type="protein sequence ID" value="SHO55204.1"/>
    <property type="molecule type" value="Genomic_DNA"/>
</dbReference>
<evidence type="ECO:0000256" key="3">
    <source>
        <dbReference type="ARBA" id="ARBA00023136"/>
    </source>
</evidence>
<evidence type="ECO:0000256" key="4">
    <source>
        <dbReference type="ARBA" id="ARBA00023139"/>
    </source>
</evidence>
<keyword evidence="3 6" id="KW-0472">Membrane</keyword>
<evidence type="ECO:0000256" key="6">
    <source>
        <dbReference type="PIRNR" id="PIRNR002859"/>
    </source>
</evidence>
<keyword evidence="5 7" id="KW-0449">Lipoprotein</keyword>
<dbReference type="PIRSF" id="PIRSF002859">
    <property type="entry name" value="Lipo_traT"/>
    <property type="match status" value="1"/>
</dbReference>
<feature type="chain" id="PRO_5019883409" evidence="6">
    <location>
        <begin position="24"/>
        <end position="258"/>
    </location>
</feature>
<evidence type="ECO:0000256" key="1">
    <source>
        <dbReference type="ARBA" id="ARBA00004459"/>
    </source>
</evidence>
<proteinExistence type="predicted"/>